<feature type="transmembrane region" description="Helical" evidence="1">
    <location>
        <begin position="274"/>
        <end position="292"/>
    </location>
</feature>
<proteinExistence type="predicted"/>
<dbReference type="Proteomes" id="UP000271426">
    <property type="component" value="Chromosome"/>
</dbReference>
<accession>A0A3G6IYA6</accession>
<feature type="transmembrane region" description="Helical" evidence="1">
    <location>
        <begin position="135"/>
        <end position="152"/>
    </location>
</feature>
<feature type="transmembrane region" description="Helical" evidence="1">
    <location>
        <begin position="407"/>
        <end position="428"/>
    </location>
</feature>
<dbReference type="AlphaFoldDB" id="A0A3G6IYA6"/>
<dbReference type="EMBL" id="CP033898">
    <property type="protein sequence ID" value="AZA09648.1"/>
    <property type="molecule type" value="Genomic_DNA"/>
</dbReference>
<reference evidence="2 3" key="1">
    <citation type="submission" date="2018-11" db="EMBL/GenBank/DDBJ databases">
        <authorList>
            <person name="Kleinhagauer T."/>
            <person name="Glaeser S.P."/>
            <person name="Spergser J."/>
            <person name="Ruckert C."/>
            <person name="Kaempfer P."/>
            <person name="Busse H.-J."/>
        </authorList>
    </citation>
    <scope>NUCLEOTIDE SEQUENCE [LARGE SCALE GENOMIC DNA]</scope>
    <source>
        <strain evidence="2 3">812CH</strain>
    </source>
</reference>
<sequence>MSTEVAPARPQLLMLIARALGNGAFILPGLIFAPYAFAHPGSVHYLLPLVLFGTASYTAPFAQRAFQLIHNPVAGARIALCLGLLGTLGMVIATIAQPSAGLSWDLCAIIIGAALGLFSPLMATISEESAPQQQWHYLILLALAVVLLLLRATHPAIAWALLAAVMGCALLAVARIELTPGIDWQHRDSSALYALSTAAMVLFALGVRFSRQTSMVWVLIGSLLALLLLVVLERKLKPRSMPLALRQAIMAAGIRNFAWFYPALACIAMNNARLFIAAISCYILGMVLAPRLARSPAVRVRTSITFVGLFLLALGMPGWWMLPGVLLTSLGAQMLRLTVLKGLREDQTIPRSERRLVLARCEAIGAVGQQWISLGLLALGSAGLMQRPGAAVSAYVWHAGISEQVATIYRIVALLMILAFALVGRLLLTRRRFDSYSHAPEH</sequence>
<organism evidence="2 3">
    <name type="scientific">Corynebacterium pseudopelargi</name>
    <dbReference type="NCBI Taxonomy" id="2080757"/>
    <lineage>
        <taxon>Bacteria</taxon>
        <taxon>Bacillati</taxon>
        <taxon>Actinomycetota</taxon>
        <taxon>Actinomycetes</taxon>
        <taxon>Mycobacteriales</taxon>
        <taxon>Corynebacteriaceae</taxon>
        <taxon>Corynebacterium</taxon>
    </lineage>
</organism>
<feature type="transmembrane region" description="Helical" evidence="1">
    <location>
        <begin position="102"/>
        <end position="123"/>
    </location>
</feature>
<name>A0A3G6IYA6_9CORY</name>
<feature type="transmembrane region" description="Helical" evidence="1">
    <location>
        <begin position="215"/>
        <end position="232"/>
    </location>
</feature>
<dbReference type="KEGG" id="cpso:CPPEL_07700"/>
<evidence type="ECO:0008006" key="4">
    <source>
        <dbReference type="Google" id="ProtNLM"/>
    </source>
</evidence>
<evidence type="ECO:0000313" key="3">
    <source>
        <dbReference type="Proteomes" id="UP000271426"/>
    </source>
</evidence>
<feature type="transmembrane region" description="Helical" evidence="1">
    <location>
        <begin position="43"/>
        <end position="62"/>
    </location>
</feature>
<keyword evidence="1" id="KW-1133">Transmembrane helix</keyword>
<feature type="transmembrane region" description="Helical" evidence="1">
    <location>
        <begin position="190"/>
        <end position="209"/>
    </location>
</feature>
<feature type="transmembrane region" description="Helical" evidence="1">
    <location>
        <begin position="304"/>
        <end position="322"/>
    </location>
</feature>
<dbReference type="OrthoDB" id="4397119at2"/>
<feature type="transmembrane region" description="Helical" evidence="1">
    <location>
        <begin position="12"/>
        <end position="37"/>
    </location>
</feature>
<feature type="transmembrane region" description="Helical" evidence="1">
    <location>
        <begin position="158"/>
        <end position="178"/>
    </location>
</feature>
<keyword evidence="3" id="KW-1185">Reference proteome</keyword>
<feature type="transmembrane region" description="Helical" evidence="1">
    <location>
        <begin position="74"/>
        <end position="96"/>
    </location>
</feature>
<dbReference type="RefSeq" id="WP_123960546.1">
    <property type="nucleotide sequence ID" value="NZ_CP033898.1"/>
</dbReference>
<evidence type="ECO:0000256" key="1">
    <source>
        <dbReference type="SAM" id="Phobius"/>
    </source>
</evidence>
<protein>
    <recommendedName>
        <fullName evidence="4">Major Facilitator Superfamily protein</fullName>
    </recommendedName>
</protein>
<keyword evidence="1" id="KW-0472">Membrane</keyword>
<gene>
    <name evidence="2" type="ORF">CPPEL_07700</name>
</gene>
<keyword evidence="1" id="KW-0812">Transmembrane</keyword>
<evidence type="ECO:0000313" key="2">
    <source>
        <dbReference type="EMBL" id="AZA09648.1"/>
    </source>
</evidence>